<feature type="transmembrane region" description="Helical" evidence="6">
    <location>
        <begin position="655"/>
        <end position="673"/>
    </location>
</feature>
<dbReference type="Proteomes" id="UP000244925">
    <property type="component" value="Unassembled WGS sequence"/>
</dbReference>
<feature type="transmembrane region" description="Helical" evidence="6">
    <location>
        <begin position="325"/>
        <end position="343"/>
    </location>
</feature>
<dbReference type="PRINTS" id="PR01435">
    <property type="entry name" value="NPOXDRDTASE5"/>
</dbReference>
<dbReference type="GO" id="GO:0042773">
    <property type="term" value="P:ATP synthesis coupled electron transport"/>
    <property type="evidence" value="ECO:0007669"/>
    <property type="project" value="InterPro"/>
</dbReference>
<dbReference type="NCBIfam" id="NF005141">
    <property type="entry name" value="PRK06590.1"/>
    <property type="match status" value="1"/>
</dbReference>
<feature type="transmembrane region" description="Helical" evidence="6">
    <location>
        <begin position="292"/>
        <end position="313"/>
    </location>
</feature>
<dbReference type="Pfam" id="PF00662">
    <property type="entry name" value="Proton_antipo_N"/>
    <property type="match status" value="1"/>
</dbReference>
<feature type="transmembrane region" description="Helical" evidence="6">
    <location>
        <begin position="248"/>
        <end position="271"/>
    </location>
</feature>
<dbReference type="InterPro" id="IPR018393">
    <property type="entry name" value="NADHpl_OxRdtase_5_subgr"/>
</dbReference>
<dbReference type="PANTHER" id="PTHR42829">
    <property type="entry name" value="NADH-UBIQUINONE OXIDOREDUCTASE CHAIN 5"/>
    <property type="match status" value="1"/>
</dbReference>
<keyword evidence="2 5" id="KW-0812">Transmembrane</keyword>
<feature type="transmembrane region" description="Helical" evidence="6">
    <location>
        <begin position="30"/>
        <end position="56"/>
    </location>
</feature>
<organism evidence="9 10">
    <name type="scientific">Paramuribaculum intestinale</name>
    <dbReference type="NCBI Taxonomy" id="2094151"/>
    <lineage>
        <taxon>Bacteria</taxon>
        <taxon>Pseudomonadati</taxon>
        <taxon>Bacteroidota</taxon>
        <taxon>Bacteroidia</taxon>
        <taxon>Bacteroidales</taxon>
        <taxon>Muribaculaceae</taxon>
        <taxon>Paramuribaculum</taxon>
    </lineage>
</organism>
<dbReference type="InterPro" id="IPR003945">
    <property type="entry name" value="NU5C-like"/>
</dbReference>
<keyword evidence="3 6" id="KW-1133">Transmembrane helix</keyword>
<evidence type="ECO:0000256" key="3">
    <source>
        <dbReference type="ARBA" id="ARBA00022989"/>
    </source>
</evidence>
<comment type="subcellular location">
    <subcellularLocation>
        <location evidence="1">Endomembrane system</location>
        <topology evidence="1">Multi-pass membrane protein</topology>
    </subcellularLocation>
    <subcellularLocation>
        <location evidence="5">Membrane</location>
        <topology evidence="5">Multi-pass membrane protein</topology>
    </subcellularLocation>
</comment>
<proteinExistence type="predicted"/>
<protein>
    <submittedName>
        <fullName evidence="9">NADH-quinone oxidoreductase subunit L</fullName>
    </submittedName>
</protein>
<dbReference type="NCBIfam" id="TIGR01974">
    <property type="entry name" value="NDH_I_L"/>
    <property type="match status" value="1"/>
</dbReference>
<dbReference type="InterPro" id="IPR001750">
    <property type="entry name" value="ND/Mrp_TM"/>
</dbReference>
<comment type="caution">
    <text evidence="9">The sequence shown here is derived from an EMBL/GenBank/DDBJ whole genome shotgun (WGS) entry which is preliminary data.</text>
</comment>
<feature type="transmembrane region" description="Helical" evidence="6">
    <location>
        <begin position="551"/>
        <end position="572"/>
    </location>
</feature>
<evidence type="ECO:0000313" key="9">
    <source>
        <dbReference type="EMBL" id="PWB07307.1"/>
    </source>
</evidence>
<gene>
    <name evidence="9" type="ORF">C5O25_07790</name>
</gene>
<dbReference type="GO" id="GO:0012505">
    <property type="term" value="C:endomembrane system"/>
    <property type="evidence" value="ECO:0007669"/>
    <property type="project" value="UniProtKB-SubCell"/>
</dbReference>
<feature type="transmembrane region" description="Helical" evidence="6">
    <location>
        <begin position="6"/>
        <end position="23"/>
    </location>
</feature>
<evidence type="ECO:0000256" key="1">
    <source>
        <dbReference type="ARBA" id="ARBA00004127"/>
    </source>
</evidence>
<reference evidence="10" key="1">
    <citation type="submission" date="2018-02" db="EMBL/GenBank/DDBJ databases">
        <authorList>
            <person name="Clavel T."/>
            <person name="Strowig T."/>
        </authorList>
    </citation>
    <scope>NUCLEOTIDE SEQUENCE [LARGE SCALE GENOMIC DNA]</scope>
    <source>
        <strain evidence="10">DSM 100764</strain>
    </source>
</reference>
<sequence length="676" mass="75304">MDITIPILILAIPLFMFLLLGLTGMKMPHWLAGTLGTAGMGTVLVLSYITALTYFFGGSPQFIAENGERLQAVIFNCTWLQFTPSLVIKLGFLLDPISALMLIVIPTISFMVHLYSMGYMRDHHGVYEHGFQRFYAFLSLFSFSMLGLVVATNIFQMYIFWELVGASSYLLIGFYYKKPSAVSASKKAFIVTRFADLGFLIGILVLSYYTGTFDFMKLTSAPVGGMEGVYQISEQTAMGVKSIFTQSAAPVFMGASVLTWALVLIFMGGMGKSAMMPLHIWLPDAMEGPTPVSALIHAATMVVAGVYLVARLYPLYLMETASLDIVVVVGALTALYAALVACAQIDIKRVLAFSTISQIAFMMVSLGVSRPEFHDGIGYMAGMFHLFTHAMFKALLFLCAGAIIHAVGSNDYTDMHGLRKYMPITNVCFLIGCLAIAGIIPFAGFFSKDEILVACFGHSIFWYIWMSAVAGLTAFYMFRIYYLIFWWKEHRVHEGHHKPSDQPWTMTLPLVILAVVSCLAGFVPMGNLVTWNGVPMFEHANFLTNLAHLDWSVALVSLAVAIVAIVIATVMYRKENPLPDRMADMMPRLWDWCHHRFYWDELYQFITHKIIFGCISRPIAWFDRHIIDGAMDGLAIVTNKASYAIRGLQSGKIQMYVWIYLIGVLLLAAVTAFCLM</sequence>
<evidence type="ECO:0000256" key="2">
    <source>
        <dbReference type="ARBA" id="ARBA00022692"/>
    </source>
</evidence>
<feature type="domain" description="NADH-Ubiquinone oxidoreductase (complex I) chain 5 N-terminal" evidence="8">
    <location>
        <begin position="79"/>
        <end position="135"/>
    </location>
</feature>
<feature type="transmembrane region" description="Helical" evidence="6">
    <location>
        <begin position="460"/>
        <end position="487"/>
    </location>
</feature>
<evidence type="ECO:0000256" key="6">
    <source>
        <dbReference type="SAM" id="Phobius"/>
    </source>
</evidence>
<feature type="domain" description="NADH:quinone oxidoreductase/Mrp antiporter transmembrane" evidence="7">
    <location>
        <begin position="151"/>
        <end position="469"/>
    </location>
</feature>
<dbReference type="Gene3D" id="1.20.5.2700">
    <property type="match status" value="1"/>
</dbReference>
<evidence type="ECO:0000256" key="4">
    <source>
        <dbReference type="ARBA" id="ARBA00023136"/>
    </source>
</evidence>
<dbReference type="GO" id="GO:0003954">
    <property type="term" value="F:NADH dehydrogenase activity"/>
    <property type="evidence" value="ECO:0007669"/>
    <property type="project" value="TreeGrafter"/>
</dbReference>
<feature type="transmembrane region" description="Helical" evidence="6">
    <location>
        <begin position="90"/>
        <end position="114"/>
    </location>
</feature>
<dbReference type="PRINTS" id="PR01434">
    <property type="entry name" value="NADHDHGNASE5"/>
</dbReference>
<feature type="transmembrane region" description="Helical" evidence="6">
    <location>
        <begin position="421"/>
        <end position="440"/>
    </location>
</feature>
<dbReference type="Pfam" id="PF00361">
    <property type="entry name" value="Proton_antipo_M"/>
    <property type="match status" value="1"/>
</dbReference>
<feature type="transmembrane region" description="Helical" evidence="6">
    <location>
        <begin position="134"/>
        <end position="152"/>
    </location>
</feature>
<dbReference type="PANTHER" id="PTHR42829:SF2">
    <property type="entry name" value="NADH-UBIQUINONE OXIDOREDUCTASE CHAIN 5"/>
    <property type="match status" value="1"/>
</dbReference>
<name>A0A2V1IU42_9BACT</name>
<keyword evidence="10" id="KW-1185">Reference proteome</keyword>
<accession>A0A2V1IU42</accession>
<evidence type="ECO:0000256" key="5">
    <source>
        <dbReference type="RuleBase" id="RU000320"/>
    </source>
</evidence>
<feature type="transmembrane region" description="Helical" evidence="6">
    <location>
        <begin position="508"/>
        <end position="531"/>
    </location>
</feature>
<dbReference type="GO" id="GO:0016020">
    <property type="term" value="C:membrane"/>
    <property type="evidence" value="ECO:0007669"/>
    <property type="project" value="UniProtKB-SubCell"/>
</dbReference>
<dbReference type="AlphaFoldDB" id="A0A2V1IU42"/>
<feature type="transmembrane region" description="Helical" evidence="6">
    <location>
        <begin position="350"/>
        <end position="370"/>
    </location>
</feature>
<dbReference type="RefSeq" id="WP_107036175.1">
    <property type="nucleotide sequence ID" value="NZ_PUBV01000014.1"/>
</dbReference>
<evidence type="ECO:0000259" key="8">
    <source>
        <dbReference type="Pfam" id="PF00662"/>
    </source>
</evidence>
<dbReference type="EMBL" id="PUBV01000014">
    <property type="protein sequence ID" value="PWB07307.1"/>
    <property type="molecule type" value="Genomic_DNA"/>
</dbReference>
<dbReference type="GO" id="GO:0015990">
    <property type="term" value="P:electron transport coupled proton transport"/>
    <property type="evidence" value="ECO:0007669"/>
    <property type="project" value="TreeGrafter"/>
</dbReference>
<feature type="transmembrane region" description="Helical" evidence="6">
    <location>
        <begin position="158"/>
        <end position="176"/>
    </location>
</feature>
<feature type="transmembrane region" description="Helical" evidence="6">
    <location>
        <begin position="188"/>
        <end position="209"/>
    </location>
</feature>
<feature type="transmembrane region" description="Helical" evidence="6">
    <location>
        <begin position="390"/>
        <end position="409"/>
    </location>
</feature>
<evidence type="ECO:0000313" key="10">
    <source>
        <dbReference type="Proteomes" id="UP000244925"/>
    </source>
</evidence>
<keyword evidence="4 6" id="KW-0472">Membrane</keyword>
<dbReference type="InterPro" id="IPR001516">
    <property type="entry name" value="Proton_antipo_N"/>
</dbReference>
<evidence type="ECO:0000259" key="7">
    <source>
        <dbReference type="Pfam" id="PF00361"/>
    </source>
</evidence>
<dbReference type="GO" id="GO:0008137">
    <property type="term" value="F:NADH dehydrogenase (ubiquinone) activity"/>
    <property type="evidence" value="ECO:0007669"/>
    <property type="project" value="InterPro"/>
</dbReference>